<protein>
    <submittedName>
        <fullName evidence="1">Uncharacterized protein</fullName>
    </submittedName>
</protein>
<dbReference type="Proteomes" id="UP001150904">
    <property type="component" value="Unassembled WGS sequence"/>
</dbReference>
<sequence>MGVDFVLSLERPCLFHTRPLGEDEPSGHAMSMQGLLLSEAPQELPDQTSWEIPAQQLDKLFELSGSLGLEGVITPVQAWNRIVEQYNIAQLPSGQLNMLRSAMVPHIECFGFGALMEEDIFERLLNDIFQ</sequence>
<proteinExistence type="predicted"/>
<dbReference type="EMBL" id="JAPQKR010000012">
    <property type="protein sequence ID" value="KAJ5204985.1"/>
    <property type="molecule type" value="Genomic_DNA"/>
</dbReference>
<accession>A0A9W9MPF1</accession>
<reference evidence="1" key="1">
    <citation type="submission" date="2022-12" db="EMBL/GenBank/DDBJ databases">
        <authorList>
            <person name="Petersen C."/>
        </authorList>
    </citation>
    <scope>NUCLEOTIDE SEQUENCE</scope>
    <source>
        <strain evidence="1">IBT 15544</strain>
    </source>
</reference>
<name>A0A9W9MPF1_9EURO</name>
<keyword evidence="2" id="KW-1185">Reference proteome</keyword>
<evidence type="ECO:0000313" key="1">
    <source>
        <dbReference type="EMBL" id="KAJ5204985.1"/>
    </source>
</evidence>
<evidence type="ECO:0000313" key="2">
    <source>
        <dbReference type="Proteomes" id="UP001150904"/>
    </source>
</evidence>
<dbReference type="RefSeq" id="XP_058309464.1">
    <property type="nucleotide sequence ID" value="XM_058452926.1"/>
</dbReference>
<dbReference type="AlphaFoldDB" id="A0A9W9MPF1"/>
<comment type="caution">
    <text evidence="1">The sequence shown here is derived from an EMBL/GenBank/DDBJ whole genome shotgun (WGS) entry which is preliminary data.</text>
</comment>
<gene>
    <name evidence="1" type="ORF">N7498_005864</name>
</gene>
<dbReference type="OrthoDB" id="2590011at2759"/>
<dbReference type="GeneID" id="83180227"/>
<reference evidence="1" key="2">
    <citation type="journal article" date="2023" name="IMA Fungus">
        <title>Comparative genomic study of the Penicillium genus elucidates a diverse pangenome and 15 lateral gene transfer events.</title>
        <authorList>
            <person name="Petersen C."/>
            <person name="Sorensen T."/>
            <person name="Nielsen M.R."/>
            <person name="Sondergaard T.E."/>
            <person name="Sorensen J.L."/>
            <person name="Fitzpatrick D.A."/>
            <person name="Frisvad J.C."/>
            <person name="Nielsen K.L."/>
        </authorList>
    </citation>
    <scope>NUCLEOTIDE SEQUENCE</scope>
    <source>
        <strain evidence="1">IBT 15544</strain>
    </source>
</reference>
<organism evidence="1 2">
    <name type="scientific">Penicillium cinerascens</name>
    <dbReference type="NCBI Taxonomy" id="70096"/>
    <lineage>
        <taxon>Eukaryota</taxon>
        <taxon>Fungi</taxon>
        <taxon>Dikarya</taxon>
        <taxon>Ascomycota</taxon>
        <taxon>Pezizomycotina</taxon>
        <taxon>Eurotiomycetes</taxon>
        <taxon>Eurotiomycetidae</taxon>
        <taxon>Eurotiales</taxon>
        <taxon>Aspergillaceae</taxon>
        <taxon>Penicillium</taxon>
    </lineage>
</organism>